<reference evidence="2" key="1">
    <citation type="journal article" date="2015" name="Nature">
        <title>Complex archaea that bridge the gap between prokaryotes and eukaryotes.</title>
        <authorList>
            <person name="Spang A."/>
            <person name="Saw J.H."/>
            <person name="Jorgensen S.L."/>
            <person name="Zaremba-Niedzwiedzka K."/>
            <person name="Martijn J."/>
            <person name="Lind A.E."/>
            <person name="van Eijk R."/>
            <person name="Schleper C."/>
            <person name="Guy L."/>
            <person name="Ettema T.J."/>
        </authorList>
    </citation>
    <scope>NUCLEOTIDE SEQUENCE</scope>
</reference>
<dbReference type="SUPFAM" id="SSF52540">
    <property type="entry name" value="P-loop containing nucleoside triphosphate hydrolases"/>
    <property type="match status" value="1"/>
</dbReference>
<accession>A0A0F9JKW3</accession>
<proteinExistence type="predicted"/>
<sequence>MSSTNERNLRLVSVDIKNIEGLTTNLKFKSNLVIIYGYNRTGKTIFIKTLKYAFKGFRGQKIKLKEILGDKAASSILLVFEFNGRLYRIVREINSSEEYITFSEAQATNKVIEKLPPAKRKNIWSKSNRLDIIPKTKVLIAGANKNTGLFNEKLHELKLYPEIIDRLIAIENLQEFKNATEGLTSQDGGGYESIKKLLYEDLKNKDDAIEDITNDSTTIIKRLEKQNNYLLKDFKIFLEEIQAHIDQNELYSTDVNNLKEIVQVFKLDIIFEENLKEFDKLISVKQSEIKKNIDKISNFQSLIPSKKEKYQDLNNFLGAMQLGKLEQVIKNFLRDKKILDELNSKLTLIHRQIEKNPSQEQLQKVSIDLGYLFKIKTTNILKDYSLEQITNKEEMCDIPSKVNIIITNFKGALTQYLRNNELLQKNQITAAQIPFKILDYTRQLSKIKNPISFDPTDTVYSVQGRVEEEEGKRDLRIYMPIKDLKKYIEGKNPVSINVNLYPLLTLKDEEVSEELIKELTQDINETIDELNELSDLQKTLEETSELLKNDLGNLTEIINNISEANAIVESWREYITSYKSLAVEFIVKNLKIPKRQLKDFKVIEQNLKIIESNSDQELESEHDSMALEYNEGNSLLDNLHLFSEYLDKSFEYSNLVYGVAINMSKTVSENQEKYKKLCKDMTLNRNLKDFILPTLQTVCKQIRKNIHLDKIGQNLMNDIIKHAQHFYYQITGEDFLIFKRNDSNDNIYLKPYLKKKGGVEIPIQDPSGSEQASVALGIMTALAKQFHAFIIIDETTNSFDFDTQLDFLKAIREVSENIFWIIVILVRTDRDNVHNEFNRVMEAFPNSDIFQPIKDPKELTSTFKRIKDFSDFVLKKEKQE</sequence>
<organism evidence="2">
    <name type="scientific">marine sediment metagenome</name>
    <dbReference type="NCBI Taxonomy" id="412755"/>
    <lineage>
        <taxon>unclassified sequences</taxon>
        <taxon>metagenomes</taxon>
        <taxon>ecological metagenomes</taxon>
    </lineage>
</organism>
<evidence type="ECO:0000313" key="2">
    <source>
        <dbReference type="EMBL" id="KKM63036.1"/>
    </source>
</evidence>
<dbReference type="AlphaFoldDB" id="A0A0F9JKW3"/>
<protein>
    <submittedName>
        <fullName evidence="2">Uncharacterized protein</fullName>
    </submittedName>
</protein>
<comment type="caution">
    <text evidence="2">The sequence shown here is derived from an EMBL/GenBank/DDBJ whole genome shotgun (WGS) entry which is preliminary data.</text>
</comment>
<name>A0A0F9JKW3_9ZZZZ</name>
<dbReference type="InterPro" id="IPR027417">
    <property type="entry name" value="P-loop_NTPase"/>
</dbReference>
<dbReference type="Gene3D" id="3.40.50.300">
    <property type="entry name" value="P-loop containing nucleotide triphosphate hydrolases"/>
    <property type="match status" value="2"/>
</dbReference>
<evidence type="ECO:0000256" key="1">
    <source>
        <dbReference type="SAM" id="Coils"/>
    </source>
</evidence>
<dbReference type="EMBL" id="LAZR01011174">
    <property type="protein sequence ID" value="KKM63036.1"/>
    <property type="molecule type" value="Genomic_DNA"/>
</dbReference>
<gene>
    <name evidence="2" type="ORF">LCGC14_1515600</name>
</gene>
<feature type="coiled-coil region" evidence="1">
    <location>
        <begin position="509"/>
        <end position="550"/>
    </location>
</feature>
<keyword evidence="1" id="KW-0175">Coiled coil</keyword>